<protein>
    <recommendedName>
        <fullName evidence="4">Secreted protein</fullName>
    </recommendedName>
</protein>
<keyword evidence="3" id="KW-1185">Reference proteome</keyword>
<dbReference type="AlphaFoldDB" id="A0A1W0E4F0"/>
<evidence type="ECO:0000313" key="2">
    <source>
        <dbReference type="EMBL" id="OQS54124.1"/>
    </source>
</evidence>
<feature type="signal peptide" evidence="1">
    <location>
        <begin position="1"/>
        <end position="16"/>
    </location>
</feature>
<comment type="caution">
    <text evidence="2">The sequence shown here is derived from an EMBL/GenBank/DDBJ whole genome shotgun (WGS) entry which is preliminary data.</text>
</comment>
<evidence type="ECO:0000313" key="3">
    <source>
        <dbReference type="Proteomes" id="UP000192758"/>
    </source>
</evidence>
<accession>A0A1W0E4F0</accession>
<dbReference type="EMBL" id="MNPJ01000022">
    <property type="protein sequence ID" value="OQS54124.1"/>
    <property type="molecule type" value="Genomic_DNA"/>
</dbReference>
<proteinExistence type="predicted"/>
<gene>
    <name evidence="2" type="ORF">EHP00_2116</name>
</gene>
<feature type="chain" id="PRO_5013297584" description="Secreted protein" evidence="1">
    <location>
        <begin position="17"/>
        <end position="74"/>
    </location>
</feature>
<sequence length="74" mass="8767">MHWSNILLSNFVGVFLKKLLICTVMRKTANNDKTMLKPRLHLLKLCFKSTQYPCFFSYVSISKYPFVRENICVF</sequence>
<dbReference type="VEuPathDB" id="MicrosporidiaDB:EHP00_2116"/>
<keyword evidence="1" id="KW-0732">Signal</keyword>
<dbReference type="Proteomes" id="UP000192758">
    <property type="component" value="Unassembled WGS sequence"/>
</dbReference>
<reference evidence="2 3" key="1">
    <citation type="journal article" date="2017" name="Environ. Microbiol.">
        <title>Decay of the glycolytic pathway and adaptation to intranuclear parasitism within Enterocytozoonidae microsporidia.</title>
        <authorList>
            <person name="Wiredu Boakye D."/>
            <person name="Jaroenlak P."/>
            <person name="Prachumwat A."/>
            <person name="Williams T.A."/>
            <person name="Bateman K.S."/>
            <person name="Itsathitphaisarn O."/>
            <person name="Sritunyalucksana K."/>
            <person name="Paszkiewicz K.H."/>
            <person name="Moore K.A."/>
            <person name="Stentiford G.D."/>
            <person name="Williams B.A."/>
        </authorList>
    </citation>
    <scope>NUCLEOTIDE SEQUENCE [LARGE SCALE GENOMIC DNA]</scope>
    <source>
        <strain evidence="2 3">TH1</strain>
    </source>
</reference>
<organism evidence="2 3">
    <name type="scientific">Ecytonucleospora hepatopenaei</name>
    <dbReference type="NCBI Taxonomy" id="646526"/>
    <lineage>
        <taxon>Eukaryota</taxon>
        <taxon>Fungi</taxon>
        <taxon>Fungi incertae sedis</taxon>
        <taxon>Microsporidia</taxon>
        <taxon>Enterocytozoonidae</taxon>
        <taxon>Ecytonucleospora</taxon>
    </lineage>
</organism>
<name>A0A1W0E4F0_9MICR</name>
<evidence type="ECO:0000256" key="1">
    <source>
        <dbReference type="SAM" id="SignalP"/>
    </source>
</evidence>
<evidence type="ECO:0008006" key="4">
    <source>
        <dbReference type="Google" id="ProtNLM"/>
    </source>
</evidence>